<comment type="caution">
    <text evidence="11">The sequence shown here is derived from an EMBL/GenBank/DDBJ whole genome shotgun (WGS) entry which is preliminary data.</text>
</comment>
<dbReference type="GO" id="GO:0008441">
    <property type="term" value="F:3'(2'),5'-bisphosphate nucleotidase activity"/>
    <property type="evidence" value="ECO:0007669"/>
    <property type="project" value="UniProtKB-UniRule"/>
</dbReference>
<feature type="binding site" evidence="10">
    <location>
        <position position="88"/>
    </location>
    <ligand>
        <name>Mg(2+)</name>
        <dbReference type="ChEBI" id="CHEBI:18420"/>
        <label>1</label>
        <note>catalytic</note>
    </ligand>
</feature>
<dbReference type="InterPro" id="IPR006240">
    <property type="entry name" value="CysQ"/>
</dbReference>
<feature type="binding site" evidence="10">
    <location>
        <position position="86"/>
    </location>
    <ligand>
        <name>Mg(2+)</name>
        <dbReference type="ChEBI" id="CHEBI:18420"/>
        <label>1</label>
        <note>catalytic</note>
    </ligand>
</feature>
<gene>
    <name evidence="9" type="primary">cysQ</name>
    <name evidence="11" type="ORF">AX660_08100</name>
</gene>
<accession>A0A136A419</accession>
<dbReference type="STRING" id="1799789.AX660_08100"/>
<sequence length="262" mass="28612">MLDKALVDQIVAISHAAGDKIMEIYQREFSVAEKGDKSPLTEADLAAHHCIVNGLKKLSSLPILSEESANIPWSERSTWQQYWLVDPLDGTKEFIKRNGEFTVNIALIDNGKPVFGVVYAPVLEHTYVGVAGQGAYKLTKGERQAISPKAKQADESWKVVGSRSHQSPEIQTFLDSLGGETELIAMGSSLKLCLVAEGEAHLYPRLGPTCEWDTGAAQAVVEAAGGKVTVVNELAEARSEHAKALRYNQQESVLNPYFLVSY</sequence>
<dbReference type="InterPro" id="IPR050725">
    <property type="entry name" value="CysQ/Inositol_MonoPase"/>
</dbReference>
<comment type="cofactor">
    <cofactor evidence="9 10">
        <name>Mg(2+)</name>
        <dbReference type="ChEBI" id="CHEBI:18420"/>
    </cofactor>
</comment>
<feature type="binding site" evidence="9">
    <location>
        <position position="88"/>
    </location>
    <ligand>
        <name>Mg(2+)</name>
        <dbReference type="ChEBI" id="CHEBI:18420"/>
        <label>1</label>
    </ligand>
</feature>
<keyword evidence="8 9" id="KW-0472">Membrane</keyword>
<evidence type="ECO:0000256" key="5">
    <source>
        <dbReference type="ARBA" id="ARBA00022723"/>
    </source>
</evidence>
<feature type="binding site" evidence="9">
    <location>
        <position position="86"/>
    </location>
    <ligand>
        <name>Mg(2+)</name>
        <dbReference type="ChEBI" id="CHEBI:18420"/>
        <label>2</label>
    </ligand>
</feature>
<dbReference type="FunFam" id="3.30.540.10:FF:000007">
    <property type="entry name" value="3'(2'),5'-bisphosphate nucleotidase CysQ"/>
    <property type="match status" value="1"/>
</dbReference>
<dbReference type="GO" id="GO:0000287">
    <property type="term" value="F:magnesium ion binding"/>
    <property type="evidence" value="ECO:0007669"/>
    <property type="project" value="UniProtKB-UniRule"/>
</dbReference>
<evidence type="ECO:0000256" key="3">
    <source>
        <dbReference type="ARBA" id="ARBA00022475"/>
    </source>
</evidence>
<evidence type="ECO:0000256" key="2">
    <source>
        <dbReference type="ARBA" id="ARBA00005289"/>
    </source>
</evidence>
<dbReference type="PANTHER" id="PTHR43028:SF5">
    <property type="entry name" value="3'(2'),5'-BISPHOSPHATE NUCLEOTIDASE 1"/>
    <property type="match status" value="1"/>
</dbReference>
<keyword evidence="7 9" id="KW-0460">Magnesium</keyword>
<feature type="binding site" evidence="9">
    <location>
        <position position="86"/>
    </location>
    <ligand>
        <name>Mg(2+)</name>
        <dbReference type="ChEBI" id="CHEBI:18420"/>
        <label>1</label>
    </ligand>
</feature>
<evidence type="ECO:0000256" key="1">
    <source>
        <dbReference type="ARBA" id="ARBA00001625"/>
    </source>
</evidence>
<dbReference type="PANTHER" id="PTHR43028">
    <property type="entry name" value="3'(2'),5'-BISPHOSPHATE NUCLEOTIDASE 1"/>
    <property type="match status" value="1"/>
</dbReference>
<keyword evidence="3 9" id="KW-1003">Cell membrane</keyword>
<protein>
    <recommendedName>
        <fullName evidence="9">3'(2'),5'-bisphosphate nucleotidase CysQ</fullName>
        <ecNumber evidence="9">3.1.3.7</ecNumber>
    </recommendedName>
    <alternativeName>
        <fullName evidence="9">3'(2'),5-bisphosphonucleoside 3'(2')-phosphohydrolase</fullName>
    </alternativeName>
    <alternativeName>
        <fullName evidence="9">3'-phosphoadenosine 5'-phosphate phosphatase</fullName>
        <shortName evidence="9">PAP phosphatase</shortName>
    </alternativeName>
</protein>
<keyword evidence="4 9" id="KW-0997">Cell inner membrane</keyword>
<dbReference type="HAMAP" id="MF_02095">
    <property type="entry name" value="CysQ"/>
    <property type="match status" value="1"/>
</dbReference>
<feature type="binding site" evidence="10">
    <location>
        <position position="89"/>
    </location>
    <ligand>
        <name>Mg(2+)</name>
        <dbReference type="ChEBI" id="CHEBI:18420"/>
        <label>1</label>
        <note>catalytic</note>
    </ligand>
</feature>
<evidence type="ECO:0000256" key="8">
    <source>
        <dbReference type="ARBA" id="ARBA00023136"/>
    </source>
</evidence>
<evidence type="ECO:0000256" key="7">
    <source>
        <dbReference type="ARBA" id="ARBA00022842"/>
    </source>
</evidence>
<dbReference type="Gene3D" id="3.30.540.10">
    <property type="entry name" value="Fructose-1,6-Bisphosphatase, subunit A, domain 1"/>
    <property type="match status" value="1"/>
</dbReference>
<dbReference type="AlphaFoldDB" id="A0A136A419"/>
<dbReference type="NCBIfam" id="TIGR01331">
    <property type="entry name" value="bisphos_cysQ"/>
    <property type="match status" value="1"/>
</dbReference>
<evidence type="ECO:0000256" key="6">
    <source>
        <dbReference type="ARBA" id="ARBA00022801"/>
    </source>
</evidence>
<dbReference type="GO" id="GO:0050427">
    <property type="term" value="P:3'-phosphoadenosine 5'-phosphosulfate metabolic process"/>
    <property type="evidence" value="ECO:0007669"/>
    <property type="project" value="TreeGrafter"/>
</dbReference>
<keyword evidence="6 9" id="KW-0378">Hydrolase</keyword>
<organism evidence="11 12">
    <name type="scientific">Paraglaciecola hydrolytica</name>
    <dbReference type="NCBI Taxonomy" id="1799789"/>
    <lineage>
        <taxon>Bacteria</taxon>
        <taxon>Pseudomonadati</taxon>
        <taxon>Pseudomonadota</taxon>
        <taxon>Gammaproteobacteria</taxon>
        <taxon>Alteromonadales</taxon>
        <taxon>Alteromonadaceae</taxon>
        <taxon>Paraglaciecola</taxon>
    </lineage>
</organism>
<dbReference type="SUPFAM" id="SSF56655">
    <property type="entry name" value="Carbohydrate phosphatase"/>
    <property type="match status" value="1"/>
</dbReference>
<feature type="binding site" evidence="10">
    <location>
        <position position="213"/>
    </location>
    <ligand>
        <name>Mg(2+)</name>
        <dbReference type="ChEBI" id="CHEBI:18420"/>
        <label>1</label>
        <note>catalytic</note>
    </ligand>
</feature>
<dbReference type="OrthoDB" id="9785695at2"/>
<evidence type="ECO:0000256" key="10">
    <source>
        <dbReference type="PIRSR" id="PIRSR600760-2"/>
    </source>
</evidence>
<feature type="binding site" evidence="9">
    <location>
        <position position="66"/>
    </location>
    <ligand>
        <name>Mg(2+)</name>
        <dbReference type="ChEBI" id="CHEBI:18420"/>
        <label>1</label>
    </ligand>
</feature>
<keyword evidence="12" id="KW-1185">Reference proteome</keyword>
<feature type="binding site" evidence="10">
    <location>
        <position position="66"/>
    </location>
    <ligand>
        <name>Mg(2+)</name>
        <dbReference type="ChEBI" id="CHEBI:18420"/>
        <label>1</label>
        <note>catalytic</note>
    </ligand>
</feature>
<dbReference type="Gene3D" id="3.40.190.80">
    <property type="match status" value="1"/>
</dbReference>
<feature type="binding site" evidence="9">
    <location>
        <begin position="88"/>
        <end position="91"/>
    </location>
    <ligand>
        <name>substrate</name>
    </ligand>
</feature>
<reference evidence="12" key="1">
    <citation type="submission" date="2016-02" db="EMBL/GenBank/DDBJ databases">
        <authorList>
            <person name="Schultz-Johansen M."/>
            <person name="Glaring M.A."/>
            <person name="Bech P.K."/>
            <person name="Stougaard P."/>
        </authorList>
    </citation>
    <scope>NUCLEOTIDE SEQUENCE [LARGE SCALE GENOMIC DNA]</scope>
    <source>
        <strain evidence="12">S66</strain>
    </source>
</reference>
<proteinExistence type="inferred from homology"/>
<evidence type="ECO:0000313" key="11">
    <source>
        <dbReference type="EMBL" id="KXI29964.1"/>
    </source>
</evidence>
<dbReference type="GO" id="GO:0000103">
    <property type="term" value="P:sulfate assimilation"/>
    <property type="evidence" value="ECO:0007669"/>
    <property type="project" value="TreeGrafter"/>
</dbReference>
<dbReference type="CDD" id="cd01638">
    <property type="entry name" value="CysQ"/>
    <property type="match status" value="1"/>
</dbReference>
<keyword evidence="5 9" id="KW-0479">Metal-binding</keyword>
<comment type="function">
    <text evidence="9">Converts adenosine-3',5'-bisphosphate (PAP) to AMP.</text>
</comment>
<dbReference type="InterPro" id="IPR000760">
    <property type="entry name" value="Inositol_monophosphatase-like"/>
</dbReference>
<comment type="similarity">
    <text evidence="2 9">Belongs to the inositol monophosphatase superfamily. CysQ family.</text>
</comment>
<dbReference type="EMBL" id="LSNE01000003">
    <property type="protein sequence ID" value="KXI29964.1"/>
    <property type="molecule type" value="Genomic_DNA"/>
</dbReference>
<dbReference type="EC" id="3.1.3.7" evidence="9"/>
<feature type="binding site" evidence="9">
    <location>
        <position position="213"/>
    </location>
    <ligand>
        <name>Mg(2+)</name>
        <dbReference type="ChEBI" id="CHEBI:18420"/>
        <label>2</label>
    </ligand>
</feature>
<feature type="binding site" evidence="9">
    <location>
        <position position="89"/>
    </location>
    <ligand>
        <name>Mg(2+)</name>
        <dbReference type="ChEBI" id="CHEBI:18420"/>
        <label>2</label>
    </ligand>
</feature>
<comment type="catalytic activity">
    <reaction evidence="1 9">
        <text>adenosine 3',5'-bisphosphate + H2O = AMP + phosphate</text>
        <dbReference type="Rhea" id="RHEA:10040"/>
        <dbReference type="ChEBI" id="CHEBI:15377"/>
        <dbReference type="ChEBI" id="CHEBI:43474"/>
        <dbReference type="ChEBI" id="CHEBI:58343"/>
        <dbReference type="ChEBI" id="CHEBI:456215"/>
        <dbReference type="EC" id="3.1.3.7"/>
    </reaction>
</comment>
<name>A0A136A419_9ALTE</name>
<feature type="binding site" evidence="9">
    <location>
        <position position="66"/>
    </location>
    <ligand>
        <name>substrate</name>
    </ligand>
</feature>
<comment type="subcellular location">
    <subcellularLocation>
        <location evidence="9">Cell inner membrane</location>
        <topology evidence="9">Peripheral membrane protein</topology>
        <orientation evidence="9">Cytoplasmic side</orientation>
    </subcellularLocation>
</comment>
<dbReference type="InterPro" id="IPR020583">
    <property type="entry name" value="Inositol_monoP_metal-BS"/>
</dbReference>
<dbReference type="Pfam" id="PF00459">
    <property type="entry name" value="Inositol_P"/>
    <property type="match status" value="1"/>
</dbReference>
<evidence type="ECO:0000313" key="12">
    <source>
        <dbReference type="Proteomes" id="UP000070299"/>
    </source>
</evidence>
<dbReference type="PROSITE" id="PS00629">
    <property type="entry name" value="IMP_1"/>
    <property type="match status" value="1"/>
</dbReference>
<dbReference type="RefSeq" id="WP_068373480.1">
    <property type="nucleotide sequence ID" value="NZ_LSNE01000003.1"/>
</dbReference>
<dbReference type="Proteomes" id="UP000070299">
    <property type="component" value="Unassembled WGS sequence"/>
</dbReference>
<feature type="binding site" evidence="9">
    <location>
        <position position="213"/>
    </location>
    <ligand>
        <name>substrate</name>
    </ligand>
</feature>
<dbReference type="GO" id="GO:0005886">
    <property type="term" value="C:plasma membrane"/>
    <property type="evidence" value="ECO:0007669"/>
    <property type="project" value="UniProtKB-SubCell"/>
</dbReference>
<evidence type="ECO:0000256" key="4">
    <source>
        <dbReference type="ARBA" id="ARBA00022519"/>
    </source>
</evidence>
<evidence type="ECO:0000256" key="9">
    <source>
        <dbReference type="HAMAP-Rule" id="MF_02095"/>
    </source>
</evidence>